<dbReference type="Gene3D" id="3.30.70.1230">
    <property type="entry name" value="Nucleotide cyclase"/>
    <property type="match status" value="1"/>
</dbReference>
<dbReference type="GO" id="GO:0004016">
    <property type="term" value="F:adenylate cyclase activity"/>
    <property type="evidence" value="ECO:0007669"/>
    <property type="project" value="UniProtKB-ARBA"/>
</dbReference>
<evidence type="ECO:0000259" key="2">
    <source>
        <dbReference type="PROSITE" id="PS50125"/>
    </source>
</evidence>
<evidence type="ECO:0000313" key="3">
    <source>
        <dbReference type="EMBL" id="BAP55929.1"/>
    </source>
</evidence>
<dbReference type="PANTHER" id="PTHR43081">
    <property type="entry name" value="ADENYLATE CYCLASE, TERMINAL-DIFFERENTIATION SPECIFIC-RELATED"/>
    <property type="match status" value="1"/>
</dbReference>
<dbReference type="GO" id="GO:0035556">
    <property type="term" value="P:intracellular signal transduction"/>
    <property type="evidence" value="ECO:0007669"/>
    <property type="project" value="InterPro"/>
</dbReference>
<dbReference type="Proteomes" id="UP000031623">
    <property type="component" value="Chromosome"/>
</dbReference>
<dbReference type="STRING" id="40754.THII_1632"/>
<dbReference type="KEGG" id="tig:THII_1632"/>
<evidence type="ECO:0000256" key="1">
    <source>
        <dbReference type="SAM" id="Coils"/>
    </source>
</evidence>
<feature type="domain" description="Guanylate cyclase" evidence="2">
    <location>
        <begin position="177"/>
        <end position="309"/>
    </location>
</feature>
<sequence>MFLDLIQLLLREQKIGYAIVDFQLTVLAYEGQLSLFNNHEGTKKLHLLDLVPELIGCEDLLQEILQGELPRFELENLNRTDSANNIHYITVAILRYIWENTEQPILLVTLTDTSEWVKIQQMLTQQRNEVSLLKQNLADTNQRLEFILQRYVPKEVGVALMEKRILPELGGAAREVSVLFADLRNYTSISEKQTPKETIDMLNICMDIASTAIAEAGGVIVNYMGDGIMAIFNAPDKQPNHAQRAVKAGLTLQKIAKLYQQHEKIEKYPPFHFGVGINTGVALVGNIGAQWHYQYSAVGDTVNVASRICSHAKPGEVLIGANTYSQVKNSVFAKALPATQFKGKSEALVTYQVIELFEDNLQLKLGNSN</sequence>
<dbReference type="GO" id="GO:0006171">
    <property type="term" value="P:cAMP biosynthetic process"/>
    <property type="evidence" value="ECO:0007669"/>
    <property type="project" value="TreeGrafter"/>
</dbReference>
<dbReference type="EMBL" id="AP014633">
    <property type="protein sequence ID" value="BAP55929.1"/>
    <property type="molecule type" value="Genomic_DNA"/>
</dbReference>
<protein>
    <submittedName>
        <fullName evidence="3">Adenylyl cyclase class-3/4/guanylyl cyclase</fullName>
    </submittedName>
</protein>
<gene>
    <name evidence="3" type="ORF">THII_1632</name>
</gene>
<dbReference type="InterPro" id="IPR001054">
    <property type="entry name" value="A/G_cyclase"/>
</dbReference>
<organism evidence="3 4">
    <name type="scientific">Thioploca ingrica</name>
    <dbReference type="NCBI Taxonomy" id="40754"/>
    <lineage>
        <taxon>Bacteria</taxon>
        <taxon>Pseudomonadati</taxon>
        <taxon>Pseudomonadota</taxon>
        <taxon>Gammaproteobacteria</taxon>
        <taxon>Thiotrichales</taxon>
        <taxon>Thiotrichaceae</taxon>
        <taxon>Thioploca</taxon>
    </lineage>
</organism>
<keyword evidence="1" id="KW-0175">Coiled coil</keyword>
<dbReference type="SUPFAM" id="SSF55073">
    <property type="entry name" value="Nucleotide cyclase"/>
    <property type="match status" value="1"/>
</dbReference>
<dbReference type="HOGENOM" id="CLU_753690_0_0_6"/>
<dbReference type="PROSITE" id="PS50125">
    <property type="entry name" value="GUANYLATE_CYCLASE_2"/>
    <property type="match status" value="1"/>
</dbReference>
<feature type="coiled-coil region" evidence="1">
    <location>
        <begin position="123"/>
        <end position="150"/>
    </location>
</feature>
<dbReference type="SMART" id="SM00044">
    <property type="entry name" value="CYCc"/>
    <property type="match status" value="1"/>
</dbReference>
<keyword evidence="4" id="KW-1185">Reference proteome</keyword>
<dbReference type="PANTHER" id="PTHR43081:SF1">
    <property type="entry name" value="ADENYLATE CYCLASE, TERMINAL-DIFFERENTIATION SPECIFIC"/>
    <property type="match status" value="1"/>
</dbReference>
<dbReference type="OrthoDB" id="9806704at2"/>
<dbReference type="InterPro" id="IPR029787">
    <property type="entry name" value="Nucleotide_cyclase"/>
</dbReference>
<evidence type="ECO:0000313" key="4">
    <source>
        <dbReference type="Proteomes" id="UP000031623"/>
    </source>
</evidence>
<dbReference type="Pfam" id="PF00211">
    <property type="entry name" value="Guanylate_cyc"/>
    <property type="match status" value="1"/>
</dbReference>
<dbReference type="InterPro" id="IPR050697">
    <property type="entry name" value="Adenylyl/Guanylyl_Cyclase_3/4"/>
</dbReference>
<name>A0A090AFS7_9GAMM</name>
<proteinExistence type="predicted"/>
<reference evidence="3 4" key="1">
    <citation type="journal article" date="2014" name="ISME J.">
        <title>Ecophysiology of Thioploca ingrica as revealed by the complete genome sequence supplemented with proteomic evidence.</title>
        <authorList>
            <person name="Kojima H."/>
            <person name="Ogura Y."/>
            <person name="Yamamoto N."/>
            <person name="Togashi T."/>
            <person name="Mori H."/>
            <person name="Watanabe T."/>
            <person name="Nemoto F."/>
            <person name="Kurokawa K."/>
            <person name="Hayashi T."/>
            <person name="Fukui M."/>
        </authorList>
    </citation>
    <scope>NUCLEOTIDE SEQUENCE [LARGE SCALE GENOMIC DNA]</scope>
</reference>
<dbReference type="CDD" id="cd07302">
    <property type="entry name" value="CHD"/>
    <property type="match status" value="1"/>
</dbReference>
<dbReference type="AlphaFoldDB" id="A0A090AFS7"/>
<accession>A0A090AFS7</accession>